<dbReference type="Proteomes" id="UP000747110">
    <property type="component" value="Unassembled WGS sequence"/>
</dbReference>
<dbReference type="AlphaFoldDB" id="A0A8J4LWE6"/>
<protein>
    <submittedName>
        <fullName evidence="4">Uncharacterized protein</fullName>
    </submittedName>
</protein>
<gene>
    <name evidence="3" type="ORF">Vretifemale_9673</name>
    <name evidence="4" type="ORF">Vretimale_16102</name>
</gene>
<feature type="region of interest" description="Disordered" evidence="1">
    <location>
        <begin position="235"/>
        <end position="321"/>
    </location>
</feature>
<keyword evidence="2" id="KW-0472">Membrane</keyword>
<accession>A0A8J4LWE6</accession>
<sequence>MWDKRSSQYAAADDDEIPLAQPGRTRWKAFKSWVRERPATSALIALVVVGSIVAIIVAPIVSSEHKEKEDNDDDPSGQALSFSMTFQAENVSQICDNFADLRYLAGCGTQLQISIASILGIQQSQVAIQSVQCNSEMYPLAATSALGNRRFSRMLSFDASNGISIIVTFLVLPTGAASSSQEETSSAVMLKPEVAASQLQSSSLVLLQAVSQALGLPASNFVLISVLTSGNVASPPPVSTTAASLPLSQASQPSAVPQPSAVQSAPPSVLPATYPPPMATSSRASPAPVYGSGPRTQSAPSLPVPSQSSAHGTYGDNNDDP</sequence>
<keyword evidence="2" id="KW-1133">Transmembrane helix</keyword>
<keyword evidence="6" id="KW-1185">Reference proteome</keyword>
<evidence type="ECO:0000313" key="6">
    <source>
        <dbReference type="Proteomes" id="UP000747110"/>
    </source>
</evidence>
<dbReference type="EMBL" id="BNCQ01000045">
    <property type="protein sequence ID" value="GIM12869.1"/>
    <property type="molecule type" value="Genomic_DNA"/>
</dbReference>
<name>A0A8J4LWE6_9CHLO</name>
<feature type="compositionally biased region" description="Low complexity" evidence="1">
    <location>
        <begin position="246"/>
        <end position="272"/>
    </location>
</feature>
<evidence type="ECO:0000313" key="5">
    <source>
        <dbReference type="Proteomes" id="UP000722791"/>
    </source>
</evidence>
<evidence type="ECO:0000313" key="4">
    <source>
        <dbReference type="EMBL" id="GIM12869.1"/>
    </source>
</evidence>
<organism evidence="4 5">
    <name type="scientific">Volvox reticuliferus</name>
    <dbReference type="NCBI Taxonomy" id="1737510"/>
    <lineage>
        <taxon>Eukaryota</taxon>
        <taxon>Viridiplantae</taxon>
        <taxon>Chlorophyta</taxon>
        <taxon>core chlorophytes</taxon>
        <taxon>Chlorophyceae</taxon>
        <taxon>CS clade</taxon>
        <taxon>Chlamydomonadales</taxon>
        <taxon>Volvocaceae</taxon>
        <taxon>Volvox</taxon>
    </lineage>
</organism>
<feature type="transmembrane region" description="Helical" evidence="2">
    <location>
        <begin position="41"/>
        <end position="61"/>
    </location>
</feature>
<feature type="compositionally biased region" description="Polar residues" evidence="1">
    <location>
        <begin position="294"/>
        <end position="311"/>
    </location>
</feature>
<reference evidence="4" key="1">
    <citation type="journal article" date="2021" name="Proc. Natl. Acad. Sci. U.S.A.">
        <title>Three genomes in the algal genus Volvox reveal the fate of a haploid sex-determining region after a transition to homothallism.</title>
        <authorList>
            <person name="Yamamoto K."/>
            <person name="Hamaji T."/>
            <person name="Kawai-Toyooka H."/>
            <person name="Matsuzaki R."/>
            <person name="Takahashi F."/>
            <person name="Nishimura Y."/>
            <person name="Kawachi M."/>
            <person name="Noguchi H."/>
            <person name="Minakuchi Y."/>
            <person name="Umen J.G."/>
            <person name="Toyoda A."/>
            <person name="Nozaki H."/>
        </authorList>
    </citation>
    <scope>NUCLEOTIDE SEQUENCE</scope>
    <source>
        <strain evidence="4">NIES-3785</strain>
        <strain evidence="3">NIES-3786</strain>
    </source>
</reference>
<keyword evidence="2" id="KW-0812">Transmembrane</keyword>
<evidence type="ECO:0000256" key="2">
    <source>
        <dbReference type="SAM" id="Phobius"/>
    </source>
</evidence>
<evidence type="ECO:0000313" key="3">
    <source>
        <dbReference type="EMBL" id="GIL80461.1"/>
    </source>
</evidence>
<dbReference type="Proteomes" id="UP000722791">
    <property type="component" value="Unassembled WGS sequence"/>
</dbReference>
<comment type="caution">
    <text evidence="4">The sequence shown here is derived from an EMBL/GenBank/DDBJ whole genome shotgun (WGS) entry which is preliminary data.</text>
</comment>
<evidence type="ECO:0000256" key="1">
    <source>
        <dbReference type="SAM" id="MobiDB-lite"/>
    </source>
</evidence>
<dbReference type="OrthoDB" id="527990at2759"/>
<dbReference type="EMBL" id="BNCP01000019">
    <property type="protein sequence ID" value="GIL80461.1"/>
    <property type="molecule type" value="Genomic_DNA"/>
</dbReference>
<proteinExistence type="predicted"/>